<dbReference type="OrthoDB" id="9804380at2"/>
<dbReference type="SUPFAM" id="SSF52540">
    <property type="entry name" value="P-loop containing nucleoside triphosphate hydrolases"/>
    <property type="match status" value="1"/>
</dbReference>
<evidence type="ECO:0000259" key="1">
    <source>
        <dbReference type="Pfam" id="PF01935"/>
    </source>
</evidence>
<evidence type="ECO:0000313" key="3">
    <source>
        <dbReference type="Proteomes" id="UP000199800"/>
    </source>
</evidence>
<dbReference type="Pfam" id="PF01935">
    <property type="entry name" value="DUF87"/>
    <property type="match status" value="1"/>
</dbReference>
<dbReference type="EMBL" id="FOHN01000001">
    <property type="protein sequence ID" value="SES65488.1"/>
    <property type="molecule type" value="Genomic_DNA"/>
</dbReference>
<organism evidence="2 3">
    <name type="scientific">[Clostridium] polysaccharolyticum</name>
    <dbReference type="NCBI Taxonomy" id="29364"/>
    <lineage>
        <taxon>Bacteria</taxon>
        <taxon>Bacillati</taxon>
        <taxon>Bacillota</taxon>
        <taxon>Clostridia</taxon>
        <taxon>Lachnospirales</taxon>
        <taxon>Lachnospiraceae</taxon>
    </lineage>
</organism>
<evidence type="ECO:0000313" key="2">
    <source>
        <dbReference type="EMBL" id="SES65488.1"/>
    </source>
</evidence>
<dbReference type="STRING" id="29364.SAMN04487772_101230"/>
<dbReference type="InterPro" id="IPR002789">
    <property type="entry name" value="HerA_central"/>
</dbReference>
<reference evidence="2 3" key="1">
    <citation type="submission" date="2016-10" db="EMBL/GenBank/DDBJ databases">
        <authorList>
            <person name="de Groot N.N."/>
        </authorList>
    </citation>
    <scope>NUCLEOTIDE SEQUENCE [LARGE SCALE GENOMIC DNA]</scope>
    <source>
        <strain evidence="2 3">DSM 1801</strain>
    </source>
</reference>
<sequence length="613" mass="68983">MRKKKEEIKPNNALINLIAPMGLDKTRNELSVGENIGKVFGVIRYPGSPDYGWLSKLTTLSGTICSYMFTPIDNSEFIMALNKNITHQKSIMANAQDELTHQRADKSARDGADLLMQIDQHHEAIGTISTLIMPMSNVDDSELLNRTCREVSSKCISAGLQVRLLSNNQLNAFQQISPFYVSDKDIRQITERIAPLSAVCGGFANANAGLNDGAGFYFAKDDTGGMLMLDMWLRSGDRTNSDIVIKGIKGQGKSTACKHIILNEYALGTKIIIIDPQGEYKEMTQKLGGTWINAAGTDGRLNPLQIMPVPRSLSSKQEEMLYKDEGNGMGDMALYIQHLEFFFSLYMKGITKVQISLLKKCVIELYNNFGITWSTDITRLGPEDFPIIKDLHELIGQKAKEAKENEESENYSYYNDLYILLEDAAKGADSILWNGYSTLSADAKCVCIDTSILKDASPDVKRAQYFLINSWTWQQMTRDRNEKIRVFYDEAETMIDPDVPQSLAFLKNCMDQDRKYEASMVIIAHRIADFLSNQVKMFGQALLDDPCYKIIFGCDGQDLLDTKELYKLTDAEEELLTSKKRSHALMLIGNKRMHVKFEIPDYEFSYFGTGGGR</sequence>
<protein>
    <submittedName>
        <fullName evidence="2">AAA-like domain-containing protein</fullName>
    </submittedName>
</protein>
<dbReference type="AlphaFoldDB" id="A0A1H9YAL0"/>
<dbReference type="InterPro" id="IPR027417">
    <property type="entry name" value="P-loop_NTPase"/>
</dbReference>
<dbReference type="Gene3D" id="1.10.8.730">
    <property type="match status" value="1"/>
</dbReference>
<dbReference type="InterPro" id="IPR051162">
    <property type="entry name" value="T4SS_component"/>
</dbReference>
<dbReference type="RefSeq" id="WP_092475204.1">
    <property type="nucleotide sequence ID" value="NZ_FOHN01000001.1"/>
</dbReference>
<keyword evidence="3" id="KW-1185">Reference proteome</keyword>
<dbReference type="PANTHER" id="PTHR30121:SF11">
    <property type="entry name" value="AAA+ ATPASE DOMAIN-CONTAINING PROTEIN"/>
    <property type="match status" value="1"/>
</dbReference>
<dbReference type="CDD" id="cd01127">
    <property type="entry name" value="TrwB_TraG_TraD_VirD4"/>
    <property type="match status" value="2"/>
</dbReference>
<gene>
    <name evidence="2" type="ORF">SAMN04487772_101230</name>
</gene>
<feature type="domain" description="Helicase HerA central" evidence="1">
    <location>
        <begin position="250"/>
        <end position="427"/>
    </location>
</feature>
<name>A0A1H9YAL0_9FIRM</name>
<dbReference type="Proteomes" id="UP000199800">
    <property type="component" value="Unassembled WGS sequence"/>
</dbReference>
<accession>A0A1H9YAL0</accession>
<dbReference type="PANTHER" id="PTHR30121">
    <property type="entry name" value="UNCHARACTERIZED PROTEIN YJGR-RELATED"/>
    <property type="match status" value="1"/>
</dbReference>
<proteinExistence type="predicted"/>
<dbReference type="Gene3D" id="3.40.50.300">
    <property type="entry name" value="P-loop containing nucleotide triphosphate hydrolases"/>
    <property type="match status" value="1"/>
</dbReference>